<name>A0A5B7TPJ2_9FLAO</name>
<organism evidence="1 2">
    <name type="scientific">Aureibaculum algae</name>
    <dbReference type="NCBI Taxonomy" id="2584122"/>
    <lineage>
        <taxon>Bacteria</taxon>
        <taxon>Pseudomonadati</taxon>
        <taxon>Bacteroidota</taxon>
        <taxon>Flavobacteriia</taxon>
        <taxon>Flavobacteriales</taxon>
        <taxon>Flavobacteriaceae</taxon>
        <taxon>Aureibaculum</taxon>
    </lineage>
</organism>
<dbReference type="OrthoDB" id="9810852at2"/>
<reference evidence="1 2" key="1">
    <citation type="submission" date="2019-05" db="EMBL/GenBank/DDBJ databases">
        <title>Algicella ahnfeltiae gen. nov., sp. nov., a novel marine bacterium of the family Flavobacteriaceae isolated from a red alga.</title>
        <authorList>
            <person name="Nedashkovskaya O.I."/>
            <person name="Kukhlevskiy A.D."/>
            <person name="Kim S.-G."/>
            <person name="Zhukova N.V."/>
            <person name="Mikhailov V.V."/>
        </authorList>
    </citation>
    <scope>NUCLEOTIDE SEQUENCE [LARGE SCALE GENOMIC DNA]</scope>
    <source>
        <strain evidence="1 2">10Alg115</strain>
    </source>
</reference>
<accession>A0A5B7TPJ2</accession>
<keyword evidence="2" id="KW-1185">Reference proteome</keyword>
<dbReference type="Gene3D" id="3.40.50.1010">
    <property type="entry name" value="5'-nuclease"/>
    <property type="match status" value="1"/>
</dbReference>
<dbReference type="Proteomes" id="UP000306229">
    <property type="component" value="Chromosome"/>
</dbReference>
<dbReference type="InterPro" id="IPR029060">
    <property type="entry name" value="PIN-like_dom_sf"/>
</dbReference>
<dbReference type="KEGG" id="fbe:FF125_02390"/>
<protein>
    <recommendedName>
        <fullName evidence="3">PIN domain-containing protein</fullName>
    </recommendedName>
</protein>
<dbReference type="InterPro" id="IPR021799">
    <property type="entry name" value="PIN-like_prokaryotic"/>
</dbReference>
<dbReference type="Pfam" id="PF11848">
    <property type="entry name" value="DUF3368"/>
    <property type="match status" value="1"/>
</dbReference>
<evidence type="ECO:0000313" key="1">
    <source>
        <dbReference type="EMBL" id="QCX37341.1"/>
    </source>
</evidence>
<evidence type="ECO:0008006" key="3">
    <source>
        <dbReference type="Google" id="ProtNLM"/>
    </source>
</evidence>
<evidence type="ECO:0000313" key="2">
    <source>
        <dbReference type="Proteomes" id="UP000306229"/>
    </source>
</evidence>
<dbReference type="RefSeq" id="WP_138948282.1">
    <property type="nucleotide sequence ID" value="NZ_CP040749.1"/>
</dbReference>
<dbReference type="AlphaFoldDB" id="A0A5B7TPJ2"/>
<sequence length="171" mass="19671">MKIVINDANILIDLVKLELIDAFSKLDFDLHTTDFVLDELNDEQRTPIVNLNSGKKLTVIETIETTDFQGITTILEKSTGLSFEDCSVWYYSKKMSGILLTGDGKLRKQASKDNIEVRGIIYLFDVLLNQNLISFQEAVEKIKQLMLLNNRLPKKEIDKRIELWNDEKYVG</sequence>
<gene>
    <name evidence="1" type="ORF">FF125_02390</name>
</gene>
<proteinExistence type="predicted"/>
<dbReference type="EMBL" id="CP040749">
    <property type="protein sequence ID" value="QCX37341.1"/>
    <property type="molecule type" value="Genomic_DNA"/>
</dbReference>
<dbReference type="SUPFAM" id="SSF88723">
    <property type="entry name" value="PIN domain-like"/>
    <property type="match status" value="1"/>
</dbReference>